<organism evidence="2 3">
    <name type="scientific">Macrostomum lignano</name>
    <dbReference type="NCBI Taxonomy" id="282301"/>
    <lineage>
        <taxon>Eukaryota</taxon>
        <taxon>Metazoa</taxon>
        <taxon>Spiralia</taxon>
        <taxon>Lophotrochozoa</taxon>
        <taxon>Platyhelminthes</taxon>
        <taxon>Rhabditophora</taxon>
        <taxon>Macrostomorpha</taxon>
        <taxon>Macrostomida</taxon>
        <taxon>Macrostomidae</taxon>
        <taxon>Macrostomum</taxon>
    </lineage>
</organism>
<dbReference type="Proteomes" id="UP000095280">
    <property type="component" value="Unplaced"/>
</dbReference>
<sequence length="50" mass="5099">MRLAIKESPAAAISDRPEQARQAAQEGDLGRSGDTAAGEAEVSRGSDCPA</sequence>
<name>A0A1I8FUK5_9PLAT</name>
<evidence type="ECO:0000313" key="2">
    <source>
        <dbReference type="Proteomes" id="UP000095280"/>
    </source>
</evidence>
<dbReference type="WBParaSite" id="maker-unitig_7694-snap-gene-0.4-mRNA-1">
    <property type="protein sequence ID" value="maker-unitig_7694-snap-gene-0.4-mRNA-1"/>
    <property type="gene ID" value="maker-unitig_7694-snap-gene-0.4"/>
</dbReference>
<proteinExistence type="predicted"/>
<reference evidence="3" key="1">
    <citation type="submission" date="2016-11" db="UniProtKB">
        <authorList>
            <consortium name="WormBaseParasite"/>
        </authorList>
    </citation>
    <scope>IDENTIFICATION</scope>
</reference>
<protein>
    <submittedName>
        <fullName evidence="3">Uncharacterized protein</fullName>
    </submittedName>
</protein>
<dbReference type="AlphaFoldDB" id="A0A1I8FUK5"/>
<evidence type="ECO:0000313" key="3">
    <source>
        <dbReference type="WBParaSite" id="maker-unitig_7694-snap-gene-0.4-mRNA-1"/>
    </source>
</evidence>
<feature type="region of interest" description="Disordered" evidence="1">
    <location>
        <begin position="1"/>
        <end position="50"/>
    </location>
</feature>
<evidence type="ECO:0000256" key="1">
    <source>
        <dbReference type="SAM" id="MobiDB-lite"/>
    </source>
</evidence>
<accession>A0A1I8FUK5</accession>
<keyword evidence="2" id="KW-1185">Reference proteome</keyword>